<feature type="transmembrane region" description="Helical" evidence="1">
    <location>
        <begin position="155"/>
        <end position="175"/>
    </location>
</feature>
<reference evidence="2 5" key="2">
    <citation type="submission" date="2020-08" db="EMBL/GenBank/DDBJ databases">
        <title>Genomic Encyclopedia of Type Strains, Phase IV (KMG-IV): sequencing the most valuable type-strain genomes for metagenomic binning, comparative biology and taxonomic classification.</title>
        <authorList>
            <person name="Goeker M."/>
        </authorList>
    </citation>
    <scope>NUCLEOTIDE SEQUENCE [LARGE SCALE GENOMIC DNA]</scope>
    <source>
        <strain evidence="2 5">DSM 100021</strain>
    </source>
</reference>
<accession>A0A1Q9A3Q9</accession>
<evidence type="ECO:0000313" key="3">
    <source>
        <dbReference type="EMBL" id="OLP49166.1"/>
    </source>
</evidence>
<keyword evidence="1" id="KW-0812">Transmembrane</keyword>
<keyword evidence="1" id="KW-1133">Transmembrane helix</keyword>
<comment type="caution">
    <text evidence="3">The sequence shown here is derived from an EMBL/GenBank/DDBJ whole genome shotgun (WGS) entry which is preliminary data.</text>
</comment>
<evidence type="ECO:0000313" key="4">
    <source>
        <dbReference type="Proteomes" id="UP000185598"/>
    </source>
</evidence>
<dbReference type="AlphaFoldDB" id="A0A1Q9A3Q9"/>
<keyword evidence="1" id="KW-0472">Membrane</keyword>
<dbReference type="EMBL" id="JACIED010000001">
    <property type="protein sequence ID" value="MBB4006172.1"/>
    <property type="molecule type" value="Genomic_DNA"/>
</dbReference>
<evidence type="ECO:0000313" key="2">
    <source>
        <dbReference type="EMBL" id="MBB4006172.1"/>
    </source>
</evidence>
<reference evidence="3 4" key="1">
    <citation type="submission" date="2016-09" db="EMBL/GenBank/DDBJ databases">
        <title>Rhizobium oryziradicis sp. nov., isolated from the root of rice.</title>
        <authorList>
            <person name="Zhao J."/>
            <person name="Zhang X."/>
        </authorList>
    </citation>
    <scope>NUCLEOTIDE SEQUENCE [LARGE SCALE GENOMIC DNA]</scope>
    <source>
        <strain evidence="3 4">14971</strain>
    </source>
</reference>
<evidence type="ECO:0000313" key="5">
    <source>
        <dbReference type="Proteomes" id="UP000544107"/>
    </source>
</evidence>
<protein>
    <submittedName>
        <fullName evidence="2">Threonine/homoserine/homoserine lactone efflux protein</fullName>
    </submittedName>
</protein>
<dbReference type="Proteomes" id="UP000544107">
    <property type="component" value="Unassembled WGS sequence"/>
</dbReference>
<name>A0A1Q9A3Q9_9HYPH</name>
<proteinExistence type="predicted"/>
<dbReference type="EMBL" id="MKIN01000022">
    <property type="protein sequence ID" value="OLP49166.1"/>
    <property type="molecule type" value="Genomic_DNA"/>
</dbReference>
<feature type="transmembrane region" description="Helical" evidence="1">
    <location>
        <begin position="112"/>
        <end position="135"/>
    </location>
</feature>
<evidence type="ECO:0000256" key="1">
    <source>
        <dbReference type="SAM" id="Phobius"/>
    </source>
</evidence>
<dbReference type="STRING" id="887144.BJF91_18950"/>
<keyword evidence="4" id="KW-1185">Reference proteome</keyword>
<dbReference type="OrthoDB" id="9804822at2"/>
<dbReference type="Proteomes" id="UP000185598">
    <property type="component" value="Unassembled WGS sequence"/>
</dbReference>
<gene>
    <name evidence="3" type="ORF">BJF91_18950</name>
    <name evidence="2" type="ORF">GGQ71_000408</name>
</gene>
<sequence length="211" mass="22444">MNIQDWLLFSAASAAFLAVPGRSAKRIIACRRAGGLRLACLSAAGSTIGYGVAASLVFGAAQALANARSTALSDLRWVGMGVLMIMALRLWRAPLHIGPVADNDNVADRRAMVIVSQAVMSSVFDARSLVFLLALVTQMGAGLSPFSSDFLTMELAFLLISGLICGSQAIFAQAFDRLIRRRTARRILQPKGKSMLISARSVSAGFRRIAA</sequence>
<feature type="transmembrane region" description="Helical" evidence="1">
    <location>
        <begin position="36"/>
        <end position="63"/>
    </location>
</feature>
<dbReference type="RefSeq" id="WP_075614956.1">
    <property type="nucleotide sequence ID" value="NZ_JACIED010000001.1"/>
</dbReference>
<organism evidence="3 4">
    <name type="scientific">Allorhizobium taibaishanense</name>
    <dbReference type="NCBI Taxonomy" id="887144"/>
    <lineage>
        <taxon>Bacteria</taxon>
        <taxon>Pseudomonadati</taxon>
        <taxon>Pseudomonadota</taxon>
        <taxon>Alphaproteobacteria</taxon>
        <taxon>Hyphomicrobiales</taxon>
        <taxon>Rhizobiaceae</taxon>
        <taxon>Rhizobium/Agrobacterium group</taxon>
        <taxon>Allorhizobium</taxon>
    </lineage>
</organism>
<feature type="transmembrane region" description="Helical" evidence="1">
    <location>
        <begin position="75"/>
        <end position="91"/>
    </location>
</feature>